<name>A0A7V4WVS0_CALAY</name>
<dbReference type="InterPro" id="IPR027417">
    <property type="entry name" value="P-loop_NTPase"/>
</dbReference>
<dbReference type="GO" id="GO:0005524">
    <property type="term" value="F:ATP binding"/>
    <property type="evidence" value="ECO:0007669"/>
    <property type="project" value="UniProtKB-UniRule"/>
</dbReference>
<dbReference type="GO" id="GO:0015937">
    <property type="term" value="P:coenzyme A biosynthetic process"/>
    <property type="evidence" value="ECO:0007669"/>
    <property type="project" value="UniProtKB-UniRule"/>
</dbReference>
<keyword evidence="4 5" id="KW-0173">Coenzyme A biosynthesis</keyword>
<dbReference type="Pfam" id="PF01121">
    <property type="entry name" value="CoaE"/>
    <property type="match status" value="1"/>
</dbReference>
<organism evidence="7">
    <name type="scientific">Caldithrix abyssi</name>
    <dbReference type="NCBI Taxonomy" id="187145"/>
    <lineage>
        <taxon>Bacteria</taxon>
        <taxon>Pseudomonadati</taxon>
        <taxon>Calditrichota</taxon>
        <taxon>Calditrichia</taxon>
        <taxon>Calditrichales</taxon>
        <taxon>Calditrichaceae</taxon>
        <taxon>Caldithrix</taxon>
    </lineage>
</organism>
<comment type="pathway">
    <text evidence="5">Cofactor biosynthesis; coenzyme A biosynthesis; CoA from (R)-pantothenate: step 5/5.</text>
</comment>
<comment type="similarity">
    <text evidence="1 5">Belongs to the CoaE family.</text>
</comment>
<evidence type="ECO:0000256" key="5">
    <source>
        <dbReference type="HAMAP-Rule" id="MF_00376"/>
    </source>
</evidence>
<dbReference type="AlphaFoldDB" id="A0A7V4WVS0"/>
<dbReference type="EMBL" id="DRQG01000114">
    <property type="protein sequence ID" value="HGY56495.1"/>
    <property type="molecule type" value="Genomic_DNA"/>
</dbReference>
<keyword evidence="5 7" id="KW-0808">Transferase</keyword>
<evidence type="ECO:0000313" key="7">
    <source>
        <dbReference type="EMBL" id="HGY56495.1"/>
    </source>
</evidence>
<dbReference type="InterPro" id="IPR001977">
    <property type="entry name" value="Depp_CoAkinase"/>
</dbReference>
<comment type="subcellular location">
    <subcellularLocation>
        <location evidence="5">Cytoplasm</location>
    </subcellularLocation>
</comment>
<dbReference type="EC" id="2.7.1.24" evidence="5 6"/>
<comment type="function">
    <text evidence="5">Catalyzes the phosphorylation of the 3'-hydroxyl group of dephosphocoenzyme A to form coenzyme A.</text>
</comment>
<evidence type="ECO:0000256" key="4">
    <source>
        <dbReference type="ARBA" id="ARBA00022993"/>
    </source>
</evidence>
<gene>
    <name evidence="5" type="primary">coaE</name>
    <name evidence="7" type="ORF">ENK44_12370</name>
</gene>
<keyword evidence="5" id="KW-0963">Cytoplasm</keyword>
<dbReference type="Gene3D" id="3.40.50.300">
    <property type="entry name" value="P-loop containing nucleotide triphosphate hydrolases"/>
    <property type="match status" value="1"/>
</dbReference>
<evidence type="ECO:0000256" key="2">
    <source>
        <dbReference type="ARBA" id="ARBA00022741"/>
    </source>
</evidence>
<dbReference type="CDD" id="cd02022">
    <property type="entry name" value="DPCK"/>
    <property type="match status" value="1"/>
</dbReference>
<sequence length="213" mass="25073">MRKYKNPLVVAVTGGIGSGQSTVCSFFEQWRCKVINADQKAKEVIRKDRRLQKELKQVFGEDIFFKNRELNAKRLAELAFKDEIQTLKLNQLVHPRMVESLVEEMERARFSQKFPIIIIDAALVYEISIEQMFDYIIVVNAPMSLRSKRVTSRDGMTKKQFSERASKQIPLQDKVKWADFVIENDGTLEELKERTRQVYETLIDLQRKQERKR</sequence>
<keyword evidence="2 5" id="KW-0547">Nucleotide-binding</keyword>
<dbReference type="HAMAP" id="MF_00376">
    <property type="entry name" value="Dephospho_CoA_kinase"/>
    <property type="match status" value="1"/>
</dbReference>
<dbReference type="SUPFAM" id="SSF52540">
    <property type="entry name" value="P-loop containing nucleoside triphosphate hydrolases"/>
    <property type="match status" value="1"/>
</dbReference>
<dbReference type="UniPathway" id="UPA00241">
    <property type="reaction ID" value="UER00356"/>
</dbReference>
<keyword evidence="5 7" id="KW-0418">Kinase</keyword>
<comment type="caution">
    <text evidence="7">The sequence shown here is derived from an EMBL/GenBank/DDBJ whole genome shotgun (WGS) entry which is preliminary data.</text>
</comment>
<dbReference type="PANTHER" id="PTHR10695">
    <property type="entry name" value="DEPHOSPHO-COA KINASE-RELATED"/>
    <property type="match status" value="1"/>
</dbReference>
<comment type="caution">
    <text evidence="5">Lacks conserved residue(s) required for the propagation of feature annotation.</text>
</comment>
<dbReference type="NCBIfam" id="TIGR00152">
    <property type="entry name" value="dephospho-CoA kinase"/>
    <property type="match status" value="1"/>
</dbReference>
<dbReference type="GO" id="GO:0005737">
    <property type="term" value="C:cytoplasm"/>
    <property type="evidence" value="ECO:0007669"/>
    <property type="project" value="UniProtKB-SubCell"/>
</dbReference>
<evidence type="ECO:0000256" key="6">
    <source>
        <dbReference type="NCBIfam" id="TIGR00152"/>
    </source>
</evidence>
<accession>A0A7V4WVS0</accession>
<dbReference type="GO" id="GO:0004140">
    <property type="term" value="F:dephospho-CoA kinase activity"/>
    <property type="evidence" value="ECO:0007669"/>
    <property type="project" value="UniProtKB-UniRule"/>
</dbReference>
<dbReference type="PROSITE" id="PS51219">
    <property type="entry name" value="DPCK"/>
    <property type="match status" value="1"/>
</dbReference>
<comment type="catalytic activity">
    <reaction evidence="5">
        <text>3'-dephospho-CoA + ATP = ADP + CoA + H(+)</text>
        <dbReference type="Rhea" id="RHEA:18245"/>
        <dbReference type="ChEBI" id="CHEBI:15378"/>
        <dbReference type="ChEBI" id="CHEBI:30616"/>
        <dbReference type="ChEBI" id="CHEBI:57287"/>
        <dbReference type="ChEBI" id="CHEBI:57328"/>
        <dbReference type="ChEBI" id="CHEBI:456216"/>
        <dbReference type="EC" id="2.7.1.24"/>
    </reaction>
</comment>
<evidence type="ECO:0000256" key="3">
    <source>
        <dbReference type="ARBA" id="ARBA00022840"/>
    </source>
</evidence>
<dbReference type="PANTHER" id="PTHR10695:SF46">
    <property type="entry name" value="BIFUNCTIONAL COENZYME A SYNTHASE-RELATED"/>
    <property type="match status" value="1"/>
</dbReference>
<evidence type="ECO:0000256" key="1">
    <source>
        <dbReference type="ARBA" id="ARBA00009018"/>
    </source>
</evidence>
<keyword evidence="3 5" id="KW-0067">ATP-binding</keyword>
<protein>
    <recommendedName>
        <fullName evidence="5 6">Dephospho-CoA kinase</fullName>
        <ecNumber evidence="5 6">2.7.1.24</ecNumber>
    </recommendedName>
    <alternativeName>
        <fullName evidence="5">Dephosphocoenzyme A kinase</fullName>
    </alternativeName>
</protein>
<proteinExistence type="inferred from homology"/>
<dbReference type="Proteomes" id="UP000885779">
    <property type="component" value="Unassembled WGS sequence"/>
</dbReference>
<reference evidence="7" key="1">
    <citation type="journal article" date="2020" name="mSystems">
        <title>Genome- and Community-Level Interaction Insights into Carbon Utilization and Element Cycling Functions of Hydrothermarchaeota in Hydrothermal Sediment.</title>
        <authorList>
            <person name="Zhou Z."/>
            <person name="Liu Y."/>
            <person name="Xu W."/>
            <person name="Pan J."/>
            <person name="Luo Z.H."/>
            <person name="Li M."/>
        </authorList>
    </citation>
    <scope>NUCLEOTIDE SEQUENCE [LARGE SCALE GENOMIC DNA]</scope>
    <source>
        <strain evidence="7">HyVt-577</strain>
    </source>
</reference>